<gene>
    <name evidence="6" type="ORF">C731_3451</name>
</gene>
<protein>
    <submittedName>
        <fullName evidence="6">FAD binding domain protein</fullName>
    </submittedName>
</protein>
<dbReference type="Proteomes" id="UP000006265">
    <property type="component" value="Unassembled WGS sequence"/>
</dbReference>
<dbReference type="GO" id="GO:0019646">
    <property type="term" value="P:aerobic electron transport chain"/>
    <property type="evidence" value="ECO:0007669"/>
    <property type="project" value="TreeGrafter"/>
</dbReference>
<dbReference type="RefSeq" id="WP_005629702.1">
    <property type="nucleotide sequence ID" value="NZ_AMRA01000095.1"/>
</dbReference>
<dbReference type="InterPro" id="IPR051169">
    <property type="entry name" value="NADH-Q_oxidoreductase"/>
</dbReference>
<organism evidence="6 7">
    <name type="scientific">Mycolicibacterium hassiacum (strain DSM 44199 / CIP 105218 / JCM 12690 / 3849)</name>
    <name type="common">Mycobacterium hassiacum</name>
    <dbReference type="NCBI Taxonomy" id="1122247"/>
    <lineage>
        <taxon>Bacteria</taxon>
        <taxon>Bacillati</taxon>
        <taxon>Actinomycetota</taxon>
        <taxon>Actinomycetes</taxon>
        <taxon>Mycobacteriales</taxon>
        <taxon>Mycobacteriaceae</taxon>
        <taxon>Mycolicibacterium</taxon>
    </lineage>
</organism>
<evidence type="ECO:0000256" key="3">
    <source>
        <dbReference type="ARBA" id="ARBA00022630"/>
    </source>
</evidence>
<dbReference type="PANTHER" id="PTHR42913:SF3">
    <property type="entry name" value="64 KDA MITOCHONDRIAL NADH DEHYDROGENASE (EUROFUNG)"/>
    <property type="match status" value="1"/>
</dbReference>
<comment type="cofactor">
    <cofactor evidence="1">
        <name>FAD</name>
        <dbReference type="ChEBI" id="CHEBI:57692"/>
    </cofactor>
</comment>
<evidence type="ECO:0000256" key="4">
    <source>
        <dbReference type="ARBA" id="ARBA00022827"/>
    </source>
</evidence>
<keyword evidence="4" id="KW-0274">FAD</keyword>
<evidence type="ECO:0000256" key="2">
    <source>
        <dbReference type="ARBA" id="ARBA00005272"/>
    </source>
</evidence>
<dbReference type="PRINTS" id="PR00368">
    <property type="entry name" value="FADPNR"/>
</dbReference>
<keyword evidence="3" id="KW-0285">Flavoprotein</keyword>
<dbReference type="eggNOG" id="COG1252">
    <property type="taxonomic scope" value="Bacteria"/>
</dbReference>
<dbReference type="PANTHER" id="PTHR42913">
    <property type="entry name" value="APOPTOSIS-INDUCING FACTOR 1"/>
    <property type="match status" value="1"/>
</dbReference>
<dbReference type="PRINTS" id="PR00411">
    <property type="entry name" value="PNDRDTASEI"/>
</dbReference>
<dbReference type="EMBL" id="AMRA01000095">
    <property type="protein sequence ID" value="EKF22708.1"/>
    <property type="molecule type" value="Genomic_DNA"/>
</dbReference>
<comment type="caution">
    <text evidence="6">The sequence shown here is derived from an EMBL/GenBank/DDBJ whole genome shotgun (WGS) entry which is preliminary data.</text>
</comment>
<evidence type="ECO:0000313" key="6">
    <source>
        <dbReference type="EMBL" id="EKF22708.1"/>
    </source>
</evidence>
<evidence type="ECO:0000256" key="1">
    <source>
        <dbReference type="ARBA" id="ARBA00001974"/>
    </source>
</evidence>
<dbReference type="InterPro" id="IPR023753">
    <property type="entry name" value="FAD/NAD-binding_dom"/>
</dbReference>
<evidence type="ECO:0000313" key="7">
    <source>
        <dbReference type="Proteomes" id="UP000006265"/>
    </source>
</evidence>
<keyword evidence="7" id="KW-1185">Reference proteome</keyword>
<dbReference type="AlphaFoldDB" id="K5B7X5"/>
<reference evidence="6 7" key="1">
    <citation type="journal article" date="2012" name="J. Bacteriol.">
        <title>Genome sequence of Mycobacterium hassiacum DSM 44199, a rare source of heat-stable mycobacterial proteins.</title>
        <authorList>
            <person name="Tiago I."/>
            <person name="Maranha A."/>
            <person name="Mendes V."/>
            <person name="Alarico S."/>
            <person name="Moynihan P.J."/>
            <person name="Clarke A.J."/>
            <person name="Macedo-Ribeiro S."/>
            <person name="Pereira P.J."/>
            <person name="Empadinhas N."/>
        </authorList>
    </citation>
    <scope>NUCLEOTIDE SEQUENCE [LARGE SCALE GENOMIC DNA]</scope>
    <source>
        <strain evidence="7">DSM 44199 / CIP 105218 / JCM 12690 / 3849</strain>
    </source>
</reference>
<comment type="similarity">
    <text evidence="2">Belongs to the NADH dehydrogenase family.</text>
</comment>
<dbReference type="OrthoDB" id="9784880at2"/>
<dbReference type="STRING" id="1122247.GCA_000379865_04153"/>
<sequence>MTAHHTVSPRVVVIGGGYSGIYAANHLRLRSDLDITVVNPRPHFVERIRLHQFAAGTHPATVDYGSLLGSGIRLVVDTATRIDTDARRVELRSGDALDYDYLIYAVGSTGAAPASVPGAAKYAYSVAEFESAQRLRDALDALQPEVTPAPPVTVVGGGMTGVETAAELAEAGHRVTLVGGGQLVPNFSRSGRRSVVRSLHRLGVTVLESEVVTEVRPDAVVFADGAVRPSAVTVWAAGFGVPPLAAASGLRTDELGRLLTDETLTSIDDDRIVAAGDCAAPSGAPLRMCCATASQLGPQAADTVLSRLAGDVPARFHYAYGGFCISLGRRAGVLQLARRDDSAVNLYFGGRLGARIKETVCRGTVWGLRQAARRPGFAVAFKGGPRPDVADVPIDRRTGAPR</sequence>
<dbReference type="InterPro" id="IPR036188">
    <property type="entry name" value="FAD/NAD-bd_sf"/>
</dbReference>
<name>K5B7X5_MYCHD</name>
<evidence type="ECO:0000256" key="5">
    <source>
        <dbReference type="ARBA" id="ARBA00023002"/>
    </source>
</evidence>
<dbReference type="GO" id="GO:0003955">
    <property type="term" value="F:NAD(P)H dehydrogenase (quinone) activity"/>
    <property type="evidence" value="ECO:0007669"/>
    <property type="project" value="TreeGrafter"/>
</dbReference>
<proteinExistence type="inferred from homology"/>
<dbReference type="Gene3D" id="3.50.50.100">
    <property type="match status" value="1"/>
</dbReference>
<accession>K5B7X5</accession>
<dbReference type="Pfam" id="PF07992">
    <property type="entry name" value="Pyr_redox_2"/>
    <property type="match status" value="1"/>
</dbReference>
<dbReference type="SUPFAM" id="SSF51905">
    <property type="entry name" value="FAD/NAD(P)-binding domain"/>
    <property type="match status" value="2"/>
</dbReference>
<keyword evidence="5" id="KW-0560">Oxidoreductase</keyword>
<dbReference type="PATRIC" id="fig|1122247.3.peg.3307"/>